<evidence type="ECO:0000313" key="1">
    <source>
        <dbReference type="EMBL" id="NZD62909.1"/>
    </source>
</evidence>
<protein>
    <submittedName>
        <fullName evidence="1">Uncharacterized protein</fullName>
    </submittedName>
</protein>
<sequence length="66" mass="7819">MNGVLWHRALLLVAKRSAYACLPWREEGQIRQRYDHRDNEDSQHEFDHAFRGFFLCVAHATTTSMK</sequence>
<dbReference type="Proteomes" id="UP000532162">
    <property type="component" value="Unassembled WGS sequence"/>
</dbReference>
<gene>
    <name evidence="1" type="ORF">HX900_17535</name>
</gene>
<name>A0A7Z0U9H0_9HYPH</name>
<comment type="caution">
    <text evidence="1">The sequence shown here is derived from an EMBL/GenBank/DDBJ whole genome shotgun (WGS) entry which is preliminary data.</text>
</comment>
<dbReference type="RefSeq" id="WP_180695266.1">
    <property type="nucleotide sequence ID" value="NZ_JACCPJ010000002.1"/>
</dbReference>
<evidence type="ECO:0000313" key="2">
    <source>
        <dbReference type="Proteomes" id="UP000532162"/>
    </source>
</evidence>
<accession>A0A7Z0U9H0</accession>
<reference evidence="1 2" key="1">
    <citation type="submission" date="2020-07" db="EMBL/GenBank/DDBJ databases">
        <authorList>
            <person name="Sun Q."/>
        </authorList>
    </citation>
    <scope>NUCLEOTIDE SEQUENCE [LARGE SCALE GENOMIC DNA]</scope>
    <source>
        <strain evidence="1 2">WYCCWR 11290</strain>
    </source>
</reference>
<proteinExistence type="predicted"/>
<dbReference type="AlphaFoldDB" id="A0A7Z0U9H0"/>
<organism evidence="1 2">
    <name type="scientific">Rhizobium changzhiense</name>
    <dbReference type="NCBI Taxonomy" id="2692317"/>
    <lineage>
        <taxon>Bacteria</taxon>
        <taxon>Pseudomonadati</taxon>
        <taxon>Pseudomonadota</taxon>
        <taxon>Alphaproteobacteria</taxon>
        <taxon>Hyphomicrobiales</taxon>
        <taxon>Rhizobiaceae</taxon>
        <taxon>Rhizobium/Agrobacterium group</taxon>
        <taxon>Rhizobium</taxon>
    </lineage>
</organism>
<dbReference type="EMBL" id="JACCPJ010000002">
    <property type="protein sequence ID" value="NZD62909.1"/>
    <property type="molecule type" value="Genomic_DNA"/>
</dbReference>